<gene>
    <name evidence="1" type="ORF">AVEN_161619_1</name>
</gene>
<accession>A0A4Y2THS8</accession>
<dbReference type="EMBL" id="BGPR01028260">
    <property type="protein sequence ID" value="GBN99313.1"/>
    <property type="molecule type" value="Genomic_DNA"/>
</dbReference>
<comment type="caution">
    <text evidence="1">The sequence shown here is derived from an EMBL/GenBank/DDBJ whole genome shotgun (WGS) entry which is preliminary data.</text>
</comment>
<dbReference type="AlphaFoldDB" id="A0A4Y2THS8"/>
<dbReference type="InterPro" id="IPR036397">
    <property type="entry name" value="RNaseH_sf"/>
</dbReference>
<dbReference type="GO" id="GO:0003676">
    <property type="term" value="F:nucleic acid binding"/>
    <property type="evidence" value="ECO:0007669"/>
    <property type="project" value="InterPro"/>
</dbReference>
<organism evidence="1 2">
    <name type="scientific">Araneus ventricosus</name>
    <name type="common">Orbweaver spider</name>
    <name type="synonym">Epeira ventricosa</name>
    <dbReference type="NCBI Taxonomy" id="182803"/>
    <lineage>
        <taxon>Eukaryota</taxon>
        <taxon>Metazoa</taxon>
        <taxon>Ecdysozoa</taxon>
        <taxon>Arthropoda</taxon>
        <taxon>Chelicerata</taxon>
        <taxon>Arachnida</taxon>
        <taxon>Araneae</taxon>
        <taxon>Araneomorphae</taxon>
        <taxon>Entelegynae</taxon>
        <taxon>Araneoidea</taxon>
        <taxon>Araneidae</taxon>
        <taxon>Araneus</taxon>
    </lineage>
</organism>
<evidence type="ECO:0000313" key="1">
    <source>
        <dbReference type="EMBL" id="GBN99313.1"/>
    </source>
</evidence>
<dbReference type="Gene3D" id="3.30.420.10">
    <property type="entry name" value="Ribonuclease H-like superfamily/Ribonuclease H"/>
    <property type="match status" value="1"/>
</dbReference>
<evidence type="ECO:0008006" key="3">
    <source>
        <dbReference type="Google" id="ProtNLM"/>
    </source>
</evidence>
<sequence length="55" mass="6236">MRASVVVEREVFNHPAYSPDLVPSDYNLFQHLKRFLAGQHLSSNDDVQTAGSYVE</sequence>
<name>A0A4Y2THS8_ARAVE</name>
<proteinExistence type="predicted"/>
<dbReference type="Proteomes" id="UP000499080">
    <property type="component" value="Unassembled WGS sequence"/>
</dbReference>
<feature type="non-terminal residue" evidence="1">
    <location>
        <position position="55"/>
    </location>
</feature>
<dbReference type="OrthoDB" id="6622399at2759"/>
<reference evidence="1 2" key="1">
    <citation type="journal article" date="2019" name="Sci. Rep.">
        <title>Orb-weaving spider Araneus ventricosus genome elucidates the spidroin gene catalogue.</title>
        <authorList>
            <person name="Kono N."/>
            <person name="Nakamura H."/>
            <person name="Ohtoshi R."/>
            <person name="Moran D.A.P."/>
            <person name="Shinohara A."/>
            <person name="Yoshida Y."/>
            <person name="Fujiwara M."/>
            <person name="Mori M."/>
            <person name="Tomita M."/>
            <person name="Arakawa K."/>
        </authorList>
    </citation>
    <scope>NUCLEOTIDE SEQUENCE [LARGE SCALE GENOMIC DNA]</scope>
</reference>
<evidence type="ECO:0000313" key="2">
    <source>
        <dbReference type="Proteomes" id="UP000499080"/>
    </source>
</evidence>
<protein>
    <recommendedName>
        <fullName evidence="3">Histone-lysine N-methyltransferase SETMAR</fullName>
    </recommendedName>
</protein>
<keyword evidence="2" id="KW-1185">Reference proteome</keyword>